<comment type="subcellular location">
    <subcellularLocation>
        <location evidence="1">Cell membrane</location>
        <topology evidence="1">Multi-pass membrane protein</topology>
    </subcellularLocation>
</comment>
<feature type="transmembrane region" description="Helical" evidence="6">
    <location>
        <begin position="7"/>
        <end position="30"/>
    </location>
</feature>
<gene>
    <name evidence="8" type="ORF">SAMN02745223_00048</name>
    <name evidence="7" type="ORF">VW29_05570</name>
</gene>
<dbReference type="PANTHER" id="PTHR33529:SF6">
    <property type="entry name" value="YJGP_YJGQ FAMILY PERMEASE"/>
    <property type="match status" value="1"/>
</dbReference>
<dbReference type="PATRIC" id="fig|1121477.3.peg.2201"/>
<dbReference type="GO" id="GO:0043190">
    <property type="term" value="C:ATP-binding cassette (ABC) transporter complex"/>
    <property type="evidence" value="ECO:0007669"/>
    <property type="project" value="TreeGrafter"/>
</dbReference>
<dbReference type="EMBL" id="FQVC01000001">
    <property type="protein sequence ID" value="SHE31773.1"/>
    <property type="molecule type" value="Genomic_DNA"/>
</dbReference>
<keyword evidence="3 6" id="KW-0812">Transmembrane</keyword>
<feature type="transmembrane region" description="Helical" evidence="6">
    <location>
        <begin position="324"/>
        <end position="343"/>
    </location>
</feature>
<evidence type="ECO:0000313" key="7">
    <source>
        <dbReference type="EMBL" id="KKB85765.1"/>
    </source>
</evidence>
<keyword evidence="9" id="KW-1185">Reference proteome</keyword>
<dbReference type="PANTHER" id="PTHR33529">
    <property type="entry name" value="SLR0882 PROTEIN-RELATED"/>
    <property type="match status" value="1"/>
</dbReference>
<evidence type="ECO:0000256" key="4">
    <source>
        <dbReference type="ARBA" id="ARBA00022989"/>
    </source>
</evidence>
<evidence type="ECO:0000256" key="3">
    <source>
        <dbReference type="ARBA" id="ARBA00022692"/>
    </source>
</evidence>
<protein>
    <submittedName>
        <fullName evidence="8">Lipopolysaccharide export system permease protein</fullName>
    </submittedName>
</protein>
<accession>A0A0F5LTP9</accession>
<evidence type="ECO:0000256" key="1">
    <source>
        <dbReference type="ARBA" id="ARBA00004651"/>
    </source>
</evidence>
<dbReference type="Proteomes" id="UP000033608">
    <property type="component" value="Unassembled WGS sequence"/>
</dbReference>
<keyword evidence="2" id="KW-1003">Cell membrane</keyword>
<feature type="transmembrane region" description="Helical" evidence="6">
    <location>
        <begin position="98"/>
        <end position="120"/>
    </location>
</feature>
<reference evidence="8 10" key="2">
    <citation type="submission" date="2016-11" db="EMBL/GenBank/DDBJ databases">
        <authorList>
            <person name="Jaros S."/>
            <person name="Januszkiewicz K."/>
            <person name="Wedrychowicz H."/>
        </authorList>
    </citation>
    <scope>NUCLEOTIDE SEQUENCE [LARGE SCALE GENOMIC DNA]</scope>
    <source>
        <strain evidence="8 10">DSM 17137</strain>
    </source>
</reference>
<dbReference type="InterPro" id="IPR005495">
    <property type="entry name" value="LptG/LptF_permease"/>
</dbReference>
<dbReference type="AlphaFoldDB" id="A0A0F5LTP9"/>
<organism evidence="7 9">
    <name type="scientific">Devosia limi DSM 17137</name>
    <dbReference type="NCBI Taxonomy" id="1121477"/>
    <lineage>
        <taxon>Bacteria</taxon>
        <taxon>Pseudomonadati</taxon>
        <taxon>Pseudomonadota</taxon>
        <taxon>Alphaproteobacteria</taxon>
        <taxon>Hyphomicrobiales</taxon>
        <taxon>Devosiaceae</taxon>
        <taxon>Devosia</taxon>
    </lineage>
</organism>
<sequence length="356" mass="38833">MKRLTFYLARLFATDALILFGIACFMMWMVQCLRAFDVVSVKGQGILTLALQGLLTMPPLALVFFYVCVGIGLARALRALQTNHELHIVHIGNGIGSLWRATMVVAGIGVVAVLLLSNYLEPHAMRRLAALNASVAADMVSSTLKPRRFTQVTPGVVLLIGGREGDGEISEFFADDRRDPETRRTYIAETARVTGDGDSYVLELRDGALQYTESDGRFSEISFARYDIGVEQFSQPIGGLDALTTTDSFVLIGNALSTGVWAPEVVEKLNTRMGEGLRVVGICMLVLAIAGFPSGRRPRYTLPTEMVVLLLAFGERGISSYSPLGQTTGAWLMILFAGIALVWRLRPRKVVLEALA</sequence>
<feature type="transmembrane region" description="Helical" evidence="6">
    <location>
        <begin position="50"/>
        <end position="77"/>
    </location>
</feature>
<dbReference type="OrthoDB" id="8477889at2"/>
<evidence type="ECO:0000256" key="2">
    <source>
        <dbReference type="ARBA" id="ARBA00022475"/>
    </source>
</evidence>
<evidence type="ECO:0000313" key="10">
    <source>
        <dbReference type="Proteomes" id="UP000184533"/>
    </source>
</evidence>
<proteinExistence type="predicted"/>
<name>A0A0F5LTP9_9HYPH</name>
<evidence type="ECO:0000313" key="8">
    <source>
        <dbReference type="EMBL" id="SHE31773.1"/>
    </source>
</evidence>
<dbReference type="Pfam" id="PF03739">
    <property type="entry name" value="LptF_LptG"/>
    <property type="match status" value="1"/>
</dbReference>
<keyword evidence="5 6" id="KW-0472">Membrane</keyword>
<dbReference type="GO" id="GO:0015920">
    <property type="term" value="P:lipopolysaccharide transport"/>
    <property type="evidence" value="ECO:0007669"/>
    <property type="project" value="TreeGrafter"/>
</dbReference>
<evidence type="ECO:0000256" key="5">
    <source>
        <dbReference type="ARBA" id="ARBA00023136"/>
    </source>
</evidence>
<reference evidence="7 9" key="1">
    <citation type="submission" date="2015-03" db="EMBL/GenBank/DDBJ databases">
        <authorList>
            <person name="Hassan Y.I."/>
            <person name="Lepp D."/>
            <person name="Zhou T."/>
        </authorList>
    </citation>
    <scope>NUCLEOTIDE SEQUENCE [LARGE SCALE GENOMIC DNA]</scope>
    <source>
        <strain evidence="7 9">DSM 17137</strain>
    </source>
</reference>
<dbReference type="STRING" id="1121477.SAMN02745223_00048"/>
<dbReference type="RefSeq" id="WP_046134318.1">
    <property type="nucleotide sequence ID" value="NZ_FQVC01000001.1"/>
</dbReference>
<evidence type="ECO:0000256" key="6">
    <source>
        <dbReference type="SAM" id="Phobius"/>
    </source>
</evidence>
<dbReference type="Proteomes" id="UP000184533">
    <property type="component" value="Unassembled WGS sequence"/>
</dbReference>
<keyword evidence="4 6" id="KW-1133">Transmembrane helix</keyword>
<dbReference type="EMBL" id="LAJF01000045">
    <property type="protein sequence ID" value="KKB85765.1"/>
    <property type="molecule type" value="Genomic_DNA"/>
</dbReference>
<evidence type="ECO:0000313" key="9">
    <source>
        <dbReference type="Proteomes" id="UP000033608"/>
    </source>
</evidence>